<keyword evidence="6 7" id="KW-0539">Nucleus</keyword>
<evidence type="ECO:0000256" key="6">
    <source>
        <dbReference type="ARBA" id="ARBA00023242"/>
    </source>
</evidence>
<feature type="region of interest" description="Disordered" evidence="8">
    <location>
        <begin position="1908"/>
        <end position="1940"/>
    </location>
</feature>
<evidence type="ECO:0000259" key="9">
    <source>
        <dbReference type="PROSITE" id="PS50118"/>
    </source>
</evidence>
<proteinExistence type="predicted"/>
<sequence>MHPADVTTLPASARHISARSLLSTVQTREVAKMLTAHSEMPEKRDPLSGGGGQYGAGGGGGGNSSIEEKSISEQPPPPPAPPQRDLSDPTISAKKLPKKRKFDPSELEEMDKTSNVTSNINNMMNMRTPNLPFSQSGLVQHSTLATHQSPQHQESDCYQISSASSVVVLPPQSTAVDYSVREEPLRSRPRPATVAIDLSEWRDHRVLALRDSYYYPGVIRNVVQGEIYIEFDGERKLMRYTDVLGAGRYDVIGDASPSVGQVTMDAKVCIRCPTSNNHVDAAKVFVKGTVCKILTKPKRFVVKIPREDDQSDSYVVKRADLRLVQPPWWDELEEGLEDCDSSRVEGIEHGYRNSSEGPTAVPILVHHTSHHTSHISTHSDSGGYYRTTGTSPLMTLGTSAHSATATLSNGSRSYDDLESEDDLDTEDITFPSDADAKLSGSSKRSSMQSRGSTSSLVEQRSITPRSQAATPRSQAATPHRYKKGDVVATPSGVRKKFNGKQWRRLCSKEGCSKESQRRGYCSRHLSLKGSCLRGPTNTFPGGKMDGEETSRDSDTSPNYGDRRITGRFDQDETEAANMLVSLGSSRSATPAFSSPTGQSSISPCINQSPVPPLGLNQNSVFMPISSPAHHAAPLISPGAKWKHSPTQSTFLAQYQQQVIKPEPNRVVRSNRPAPTAPVPASIGTSVIRSSPVSRGISGSNLPWSEQSPPPRHPSVVTTIAQQQQGIILQHALTTNNGFHTSEISEQSTQQKLKSSHLPHMPLSTPQNLTLLHKPIEQPVDYAQPATQNQPIYVMHHQHEKKYLVIKNNMDVSAAGHLINQDDNYRPALMSHLSQLPATLHQTQCQPPQSPAVVSSVHVDKLSVLQQASKMATHVSAQIDMQRTQPPPTSVVMTTTTEASNPSTPTSVFQHVIVQPGNLVQIPKTQPSREENSKNNGVLYGSHDVPPAYQPHPPPLLNNAVRNWKKAFPWQTTVLDQSEVSPPPSALSPPLSAPPIPISMSTPGEDGPGPGPDPITPAEEEDDDVFEAEPTTPAEVEANGNKRRSQSLSALHSKEPQSPLKAKDRIRRPMNAFMIFSKRHRAVVHQRHPNQDNRTVSKILGEWWYALGPEEKQKYHDLASEVKEAHFKAHPDWKWCSKDRRKSSTASFKGSESRGKLNSTGEETDMGPPADDVPLTPRATDDITVPVTTVYNEAPTIEVINQSHTHRIMEMPLPVENTESDMKQEEDGNASDEDQMVICEDPQPEIDLKCKDKLTDSDNDVQEEDADKKCYTQSRFSPMSGQKRDAVNVKQEVTCRPKPIKARIPSTGIETTTKYHHTSMDKGGTVSVLSSTYPYHSPVNPTGVSGFQPTGGAFITMPISPKVIKPEPVKNEQQYSTQYSMSNLVANIHENGRNMPKFTAAPVLHSQPLQSLGTILRPLTSAVPYQPSFTLTFLDNDLVAVSKPQQGSQYLGPTPPHPRMYCTVPGFHIPISDAGNRNISSQGLISGNKMETQSVIVSKPYPVSTSSTTSTYRGMSHPITRLADSEKNENQIGNNHAKFYVTNVKSEKERKDTVNILLPATNDKHKQPSTPHTPHTPLSNHGGNDIPTNKSYSMDESQSNDVGPSKGPFMLAPTPAQLGRAPLQRRQSMAMPPTSNAGDHGPLTSQHCDNRSQITTSQASEVQQQQNFTESHASPSPSTKKGSFFKKNVEDGMDRVLEQVNFQEKFSSLPEFKPEDIQSPSAISINTAGSSGHGSVVTSGLHPSNLQSSMQMQSYRKKPAQGPHRPTMNEDDIESDTPVSATPKSTSSVKLTGNTFFGPDFNVDAYRANNELVGDVDASSPRTPKTPGGGAGNTMSIGRSENERGHRKVLEQLNFQEKFSSLPEFKPEDIQSPSAISINTAGSSGHGSVVTSGLHPSNLQSSMQMQSYRKKPAQGPHRPTMNEDDIESDTPVSATPKSTSSVKLTGNTFFGPDFNVDAYRANNELVGDVDASSPRTPKTPGGGAGNTMSIGRSENERGHRKVLEQRRHLVMQLFQEHGYFPSTQATTTFQAKHSDIFPNKTSLQLKIREVRQKLKANSTPMSANSLVSPLPVSEASPNVTGPLTAPPTSMGAPHSLPVSSSGS</sequence>
<feature type="compositionally biased region" description="Polar residues" evidence="8">
    <location>
        <begin position="1776"/>
        <end position="1787"/>
    </location>
</feature>
<dbReference type="PANTHER" id="PTHR13059:SF13">
    <property type="entry name" value="PROTEIN CAPICUA HOMOLOG"/>
    <property type="match status" value="1"/>
</dbReference>
<dbReference type="SMART" id="SM00398">
    <property type="entry name" value="HMG"/>
    <property type="match status" value="1"/>
</dbReference>
<feature type="region of interest" description="Disordered" evidence="8">
    <location>
        <begin position="405"/>
        <end position="491"/>
    </location>
</feature>
<evidence type="ECO:0000256" key="8">
    <source>
        <dbReference type="SAM" id="MobiDB-lite"/>
    </source>
</evidence>
<dbReference type="Pfam" id="PF16090">
    <property type="entry name" value="DUF4819"/>
    <property type="match status" value="1"/>
</dbReference>
<feature type="region of interest" description="Disordered" evidence="8">
    <location>
        <begin position="920"/>
        <end position="956"/>
    </location>
</feature>
<dbReference type="InterPro" id="IPR052412">
    <property type="entry name" value="CC-Dev_Transcription_Reg"/>
</dbReference>
<keyword evidence="5" id="KW-0804">Transcription</keyword>
<feature type="region of interest" description="Disordered" evidence="8">
    <location>
        <begin position="35"/>
        <end position="115"/>
    </location>
</feature>
<feature type="compositionally biased region" description="Polar residues" evidence="8">
    <location>
        <begin position="1143"/>
        <end position="1160"/>
    </location>
</feature>
<feature type="compositionally biased region" description="Polar residues" evidence="8">
    <location>
        <begin position="689"/>
        <end position="706"/>
    </location>
</feature>
<dbReference type="CTD" id="23152"/>
<dbReference type="InterPro" id="IPR058606">
    <property type="entry name" value="HTH_Cic_C"/>
</dbReference>
<dbReference type="Pfam" id="PF25981">
    <property type="entry name" value="HTH_Cic_C"/>
    <property type="match status" value="1"/>
</dbReference>
<feature type="region of interest" description="Disordered" evidence="8">
    <location>
        <begin position="689"/>
        <end position="714"/>
    </location>
</feature>
<dbReference type="InterPro" id="IPR032147">
    <property type="entry name" value="Cic_dom"/>
</dbReference>
<dbReference type="SUPFAM" id="SSF47095">
    <property type="entry name" value="HMG-box"/>
    <property type="match status" value="1"/>
</dbReference>
<feature type="compositionally biased region" description="Polar residues" evidence="8">
    <location>
        <begin position="1929"/>
        <end position="1940"/>
    </location>
</feature>
<feature type="compositionally biased region" description="Basic and acidic residues" evidence="8">
    <location>
        <begin position="544"/>
        <end position="570"/>
    </location>
</feature>
<evidence type="ECO:0000256" key="7">
    <source>
        <dbReference type="PROSITE-ProRule" id="PRU00267"/>
    </source>
</evidence>
<dbReference type="InterPro" id="IPR058607">
    <property type="entry name" value="HMG-box_Cic-like"/>
</dbReference>
<evidence type="ECO:0000313" key="11">
    <source>
        <dbReference type="RefSeq" id="XP_026669554.1"/>
    </source>
</evidence>
<feature type="region of interest" description="Disordered" evidence="8">
    <location>
        <begin position="1814"/>
        <end position="1842"/>
    </location>
</feature>
<feature type="compositionally biased region" description="Low complexity" evidence="8">
    <location>
        <begin position="1027"/>
        <end position="1037"/>
    </location>
</feature>
<feature type="compositionally biased region" description="Acidic residues" evidence="8">
    <location>
        <begin position="1017"/>
        <end position="1026"/>
    </location>
</feature>
<dbReference type="InterPro" id="IPR009071">
    <property type="entry name" value="HMG_box_dom"/>
</dbReference>
<feature type="compositionally biased region" description="Polar residues" evidence="8">
    <location>
        <begin position="2055"/>
        <end position="2066"/>
    </location>
</feature>
<dbReference type="Proteomes" id="UP000694925">
    <property type="component" value="Unplaced"/>
</dbReference>
<dbReference type="Gene3D" id="1.10.30.10">
    <property type="entry name" value="High mobility group box domain"/>
    <property type="match status" value="1"/>
</dbReference>
<dbReference type="GO" id="GO:0005634">
    <property type="term" value="C:nucleus"/>
    <property type="evidence" value="ECO:0007669"/>
    <property type="project" value="UniProtKB-UniRule"/>
</dbReference>
<dbReference type="Pfam" id="PF00505">
    <property type="entry name" value="HMG_box"/>
    <property type="match status" value="1"/>
</dbReference>
<feature type="region of interest" description="Disordered" evidence="8">
    <location>
        <begin position="2055"/>
        <end position="2102"/>
    </location>
</feature>
<evidence type="ECO:0000256" key="5">
    <source>
        <dbReference type="ARBA" id="ARBA00023163"/>
    </source>
</evidence>
<feature type="compositionally biased region" description="Low complexity" evidence="8">
    <location>
        <begin position="437"/>
        <end position="456"/>
    </location>
</feature>
<dbReference type="PANTHER" id="PTHR13059">
    <property type="entry name" value="HMG-BOX TRANSCRIPTION FACTOR BBX"/>
    <property type="match status" value="1"/>
</dbReference>
<dbReference type="RefSeq" id="XP_026669554.1">
    <property type="nucleotide sequence ID" value="XM_026813753.1"/>
</dbReference>
<dbReference type="GeneID" id="108625229"/>
<reference evidence="11" key="1">
    <citation type="submission" date="2025-08" db="UniProtKB">
        <authorList>
            <consortium name="RefSeq"/>
        </authorList>
    </citation>
    <scope>IDENTIFICATION</scope>
    <source>
        <tissue evidence="11">Whole body</tissue>
    </source>
</reference>
<evidence type="ECO:0000256" key="3">
    <source>
        <dbReference type="ARBA" id="ARBA00023015"/>
    </source>
</evidence>
<keyword evidence="4 7" id="KW-0238">DNA-binding</keyword>
<dbReference type="PROSITE" id="PS50118">
    <property type="entry name" value="HMG_BOX_2"/>
    <property type="match status" value="1"/>
</dbReference>
<dbReference type="CDD" id="cd21990">
    <property type="entry name" value="HMG-box_CIC-like"/>
    <property type="match status" value="1"/>
</dbReference>
<feature type="DNA-binding region" description="HMG box" evidence="7">
    <location>
        <begin position="1065"/>
        <end position="1133"/>
    </location>
</feature>
<dbReference type="GO" id="GO:0000977">
    <property type="term" value="F:RNA polymerase II transcription regulatory region sequence-specific DNA binding"/>
    <property type="evidence" value="ECO:0007669"/>
    <property type="project" value="TreeGrafter"/>
</dbReference>
<feature type="compositionally biased region" description="Polar residues" evidence="8">
    <location>
        <begin position="1632"/>
        <end position="1680"/>
    </location>
</feature>
<dbReference type="GO" id="GO:0000981">
    <property type="term" value="F:DNA-binding transcription factor activity, RNA polymerase II-specific"/>
    <property type="evidence" value="ECO:0007669"/>
    <property type="project" value="TreeGrafter"/>
</dbReference>
<feature type="region of interest" description="Disordered" evidence="8">
    <location>
        <begin position="976"/>
        <end position="1062"/>
    </location>
</feature>
<keyword evidence="2" id="KW-0597">Phosphoprotein</keyword>
<gene>
    <name evidence="11" type="primary">LOC108625229</name>
</gene>
<evidence type="ECO:0000256" key="1">
    <source>
        <dbReference type="ARBA" id="ARBA00022491"/>
    </source>
</evidence>
<keyword evidence="1" id="KW-0678">Repressor</keyword>
<feature type="compositionally biased region" description="Polar residues" evidence="8">
    <location>
        <begin position="457"/>
        <end position="476"/>
    </location>
</feature>
<dbReference type="FunFam" id="1.10.30.10:FF:000010">
    <property type="entry name" value="Capicua transcriptional repressor b"/>
    <property type="match status" value="1"/>
</dbReference>
<protein>
    <submittedName>
        <fullName evidence="11">Transcription factor capicua isoform X9</fullName>
    </submittedName>
</protein>
<evidence type="ECO:0000313" key="10">
    <source>
        <dbReference type="Proteomes" id="UP000694925"/>
    </source>
</evidence>
<name>A0AAJ7S1B0_9HYME</name>
<feature type="region of interest" description="Disordered" evidence="8">
    <location>
        <begin position="1967"/>
        <end position="1996"/>
    </location>
</feature>
<evidence type="ECO:0000256" key="4">
    <source>
        <dbReference type="ARBA" id="ARBA00023125"/>
    </source>
</evidence>
<feature type="compositionally biased region" description="Acidic residues" evidence="8">
    <location>
        <begin position="416"/>
        <end position="427"/>
    </location>
</feature>
<organism evidence="10 11">
    <name type="scientific">Ceratina calcarata</name>
    <dbReference type="NCBI Taxonomy" id="156304"/>
    <lineage>
        <taxon>Eukaryota</taxon>
        <taxon>Metazoa</taxon>
        <taxon>Ecdysozoa</taxon>
        <taxon>Arthropoda</taxon>
        <taxon>Hexapoda</taxon>
        <taxon>Insecta</taxon>
        <taxon>Pterygota</taxon>
        <taxon>Neoptera</taxon>
        <taxon>Endopterygota</taxon>
        <taxon>Hymenoptera</taxon>
        <taxon>Apocrita</taxon>
        <taxon>Aculeata</taxon>
        <taxon>Apoidea</taxon>
        <taxon>Anthophila</taxon>
        <taxon>Apidae</taxon>
        <taxon>Ceratina</taxon>
        <taxon>Zadontomerus</taxon>
    </lineage>
</organism>
<feature type="compositionally biased region" description="Gly residues" evidence="8">
    <location>
        <begin position="48"/>
        <end position="63"/>
    </location>
</feature>
<feature type="region of interest" description="Disordered" evidence="8">
    <location>
        <begin position="1755"/>
        <end position="1787"/>
    </location>
</feature>
<feature type="domain" description="HMG box" evidence="9">
    <location>
        <begin position="1065"/>
        <end position="1133"/>
    </location>
</feature>
<keyword evidence="3" id="KW-0805">Transcription regulation</keyword>
<feature type="region of interest" description="Disordered" evidence="8">
    <location>
        <begin position="883"/>
        <end position="904"/>
    </location>
</feature>
<feature type="region of interest" description="Disordered" evidence="8">
    <location>
        <begin position="532"/>
        <end position="570"/>
    </location>
</feature>
<keyword evidence="10" id="KW-1185">Reference proteome</keyword>
<feature type="compositionally biased region" description="Pro residues" evidence="8">
    <location>
        <begin position="980"/>
        <end position="996"/>
    </location>
</feature>
<feature type="compositionally biased region" description="Polar residues" evidence="8">
    <location>
        <begin position="1577"/>
        <end position="1601"/>
    </location>
</feature>
<feature type="region of interest" description="Disordered" evidence="8">
    <location>
        <begin position="1138"/>
        <end position="1178"/>
    </location>
</feature>
<evidence type="ECO:0000256" key="2">
    <source>
        <dbReference type="ARBA" id="ARBA00022553"/>
    </source>
</evidence>
<feature type="region of interest" description="Disordered" evidence="8">
    <location>
        <begin position="1559"/>
        <end position="1684"/>
    </location>
</feature>
<accession>A0AAJ7S1B0</accession>
<dbReference type="InterPro" id="IPR036910">
    <property type="entry name" value="HMG_box_dom_sf"/>
</dbReference>